<proteinExistence type="predicted"/>
<keyword evidence="2" id="KW-1185">Reference proteome</keyword>
<protein>
    <submittedName>
        <fullName evidence="1">Uncharacterized protein</fullName>
    </submittedName>
</protein>
<evidence type="ECO:0000313" key="2">
    <source>
        <dbReference type="Proteomes" id="UP000321685"/>
    </source>
</evidence>
<dbReference type="EMBL" id="BJVJ01000026">
    <property type="protein sequence ID" value="GEL23930.1"/>
    <property type="molecule type" value="Genomic_DNA"/>
</dbReference>
<dbReference type="Proteomes" id="UP000321685">
    <property type="component" value="Unassembled WGS sequence"/>
</dbReference>
<reference evidence="1 2" key="1">
    <citation type="submission" date="2019-07" db="EMBL/GenBank/DDBJ databases">
        <title>Whole genome shotgun sequence of Pseudonocardia sulfidoxydans NBRC 16205.</title>
        <authorList>
            <person name="Hosoyama A."/>
            <person name="Uohara A."/>
            <person name="Ohji S."/>
            <person name="Ichikawa N."/>
        </authorList>
    </citation>
    <scope>NUCLEOTIDE SEQUENCE [LARGE SCALE GENOMIC DNA]</scope>
    <source>
        <strain evidence="1 2">NBRC 16205</strain>
    </source>
</reference>
<sequence length="87" mass="9134">MTAPRSSAAGRAVIWALREPSVWLMLGAVRTSATVAMSDRRSGPAMGRACRAARSAGAVPERTTTSCWTPSTVTVPIVVPRYEAATS</sequence>
<organism evidence="1 2">
    <name type="scientific">Pseudonocardia sulfidoxydans NBRC 16205</name>
    <dbReference type="NCBI Taxonomy" id="1223511"/>
    <lineage>
        <taxon>Bacteria</taxon>
        <taxon>Bacillati</taxon>
        <taxon>Actinomycetota</taxon>
        <taxon>Actinomycetes</taxon>
        <taxon>Pseudonocardiales</taxon>
        <taxon>Pseudonocardiaceae</taxon>
        <taxon>Pseudonocardia</taxon>
    </lineage>
</organism>
<evidence type="ECO:0000313" key="1">
    <source>
        <dbReference type="EMBL" id="GEL23930.1"/>
    </source>
</evidence>
<accession>A0A511DGL3</accession>
<gene>
    <name evidence="1" type="ORF">PSU4_28840</name>
</gene>
<comment type="caution">
    <text evidence="1">The sequence shown here is derived from an EMBL/GenBank/DDBJ whole genome shotgun (WGS) entry which is preliminary data.</text>
</comment>
<dbReference type="AlphaFoldDB" id="A0A511DGL3"/>
<name>A0A511DGL3_9PSEU</name>